<protein>
    <submittedName>
        <fullName evidence="1">Uncharacterized protein</fullName>
    </submittedName>
</protein>
<evidence type="ECO:0000313" key="2">
    <source>
        <dbReference type="Proteomes" id="UP000053240"/>
    </source>
</evidence>
<proteinExistence type="predicted"/>
<name>A0A194QRX6_PAPMA</name>
<gene>
    <name evidence="1" type="ORF">RR48_12981</name>
</gene>
<dbReference type="Proteomes" id="UP000053240">
    <property type="component" value="Unassembled WGS sequence"/>
</dbReference>
<accession>A0A194QRX6</accession>
<dbReference type="AlphaFoldDB" id="A0A194QRX6"/>
<dbReference type="InParanoid" id="A0A194QRX6"/>
<reference evidence="1 2" key="1">
    <citation type="journal article" date="2015" name="Nat. Commun.">
        <title>Outbred genome sequencing and CRISPR/Cas9 gene editing in butterflies.</title>
        <authorList>
            <person name="Li X."/>
            <person name="Fan D."/>
            <person name="Zhang W."/>
            <person name="Liu G."/>
            <person name="Zhang L."/>
            <person name="Zhao L."/>
            <person name="Fang X."/>
            <person name="Chen L."/>
            <person name="Dong Y."/>
            <person name="Chen Y."/>
            <person name="Ding Y."/>
            <person name="Zhao R."/>
            <person name="Feng M."/>
            <person name="Zhu Y."/>
            <person name="Feng Y."/>
            <person name="Jiang X."/>
            <person name="Zhu D."/>
            <person name="Xiang H."/>
            <person name="Feng X."/>
            <person name="Li S."/>
            <person name="Wang J."/>
            <person name="Zhang G."/>
            <person name="Kronforst M.R."/>
            <person name="Wang W."/>
        </authorList>
    </citation>
    <scope>NUCLEOTIDE SEQUENCE [LARGE SCALE GENOMIC DNA]</scope>
    <source>
        <strain evidence="1">Ya'a_city_454_Pm</strain>
        <tissue evidence="1">Whole body</tissue>
    </source>
</reference>
<dbReference type="EMBL" id="KQ461155">
    <property type="protein sequence ID" value="KPJ08242.1"/>
    <property type="molecule type" value="Genomic_DNA"/>
</dbReference>
<organism evidence="1 2">
    <name type="scientific">Papilio machaon</name>
    <name type="common">Old World swallowtail butterfly</name>
    <dbReference type="NCBI Taxonomy" id="76193"/>
    <lineage>
        <taxon>Eukaryota</taxon>
        <taxon>Metazoa</taxon>
        <taxon>Ecdysozoa</taxon>
        <taxon>Arthropoda</taxon>
        <taxon>Hexapoda</taxon>
        <taxon>Insecta</taxon>
        <taxon>Pterygota</taxon>
        <taxon>Neoptera</taxon>
        <taxon>Endopterygota</taxon>
        <taxon>Lepidoptera</taxon>
        <taxon>Glossata</taxon>
        <taxon>Ditrysia</taxon>
        <taxon>Papilionoidea</taxon>
        <taxon>Papilionidae</taxon>
        <taxon>Papilioninae</taxon>
        <taxon>Papilio</taxon>
    </lineage>
</organism>
<keyword evidence="2" id="KW-1185">Reference proteome</keyword>
<evidence type="ECO:0000313" key="1">
    <source>
        <dbReference type="EMBL" id="KPJ08242.1"/>
    </source>
</evidence>
<sequence length="181" mass="19986">MARPVSRSTLTKTKRPQVTQRIGCHPCGSITLPTATRCTPPSLPRQSRVAYSDLTRATSPNRDQVNHLSPLPQQSHVAYRDQCALSLLPSPQSHVAYRDRATYITSSLAEPHRLQRPVSTAFSAFSQSYVAYRDQVTIANSSSTEPCCLQQQGVLCRLCLKRATSPIATVYDLPPQNHVAQ</sequence>